<evidence type="ECO:0000313" key="2">
    <source>
        <dbReference type="Proteomes" id="UP000077115"/>
    </source>
</evidence>
<dbReference type="EMBL" id="DS022300">
    <property type="protein sequence ID" value="OAJ36937.1"/>
    <property type="molecule type" value="Genomic_DNA"/>
</dbReference>
<sequence length="120" mass="13070">MSMSLVDVEINDNSSQKCLTAFVACIRGKWLFALLKHVHRAAKASIANVNLECCENREIFTGIDFGITAKEKASAKRNTQSQPAEPLRHGIAGLAGIFDRVASPSLNSSQPQAFRAYFAT</sequence>
<proteinExistence type="predicted"/>
<dbReference type="Proteomes" id="UP000077115">
    <property type="component" value="Unassembled WGS sequence"/>
</dbReference>
<organism evidence="1 2">
    <name type="scientific">Batrachochytrium dendrobatidis (strain JEL423)</name>
    <dbReference type="NCBI Taxonomy" id="403673"/>
    <lineage>
        <taxon>Eukaryota</taxon>
        <taxon>Fungi</taxon>
        <taxon>Fungi incertae sedis</taxon>
        <taxon>Chytridiomycota</taxon>
        <taxon>Chytridiomycota incertae sedis</taxon>
        <taxon>Chytridiomycetes</taxon>
        <taxon>Rhizophydiales</taxon>
        <taxon>Rhizophydiales incertae sedis</taxon>
        <taxon>Batrachochytrium</taxon>
    </lineage>
</organism>
<gene>
    <name evidence="1" type="ORF">BDEG_21036</name>
</gene>
<dbReference type="VEuPathDB" id="FungiDB:BDEG_21036"/>
<accession>A0A177WA09</accession>
<name>A0A177WA09_BATDL</name>
<dbReference type="AlphaFoldDB" id="A0A177WA09"/>
<evidence type="ECO:0000313" key="1">
    <source>
        <dbReference type="EMBL" id="OAJ36937.1"/>
    </source>
</evidence>
<reference evidence="1 2" key="1">
    <citation type="submission" date="2006-10" db="EMBL/GenBank/DDBJ databases">
        <title>The Genome Sequence of Batrachochytrium dendrobatidis JEL423.</title>
        <authorList>
            <consortium name="The Broad Institute Genome Sequencing Platform"/>
            <person name="Birren B."/>
            <person name="Lander E."/>
            <person name="Galagan J."/>
            <person name="Cuomo C."/>
            <person name="Devon K."/>
            <person name="Jaffe D."/>
            <person name="Butler J."/>
            <person name="Alvarez P."/>
            <person name="Gnerre S."/>
            <person name="Grabherr M."/>
            <person name="Kleber M."/>
            <person name="Mauceli E."/>
            <person name="Brockman W."/>
            <person name="Young S."/>
            <person name="LaButti K."/>
            <person name="Sykes S."/>
            <person name="DeCaprio D."/>
            <person name="Crawford M."/>
            <person name="Koehrsen M."/>
            <person name="Engels R."/>
            <person name="Montgomery P."/>
            <person name="Pearson M."/>
            <person name="Howarth C."/>
            <person name="Larson L."/>
            <person name="White J."/>
            <person name="O'Leary S."/>
            <person name="Kodira C."/>
            <person name="Zeng Q."/>
            <person name="Yandava C."/>
            <person name="Alvarado L."/>
            <person name="Longcore J."/>
            <person name="James T."/>
        </authorList>
    </citation>
    <scope>NUCLEOTIDE SEQUENCE [LARGE SCALE GENOMIC DNA]</scope>
    <source>
        <strain evidence="1 2">JEL423</strain>
    </source>
</reference>
<protein>
    <submittedName>
        <fullName evidence="1">Uncharacterized protein</fullName>
    </submittedName>
</protein>
<reference evidence="1 2" key="2">
    <citation type="submission" date="2016-05" db="EMBL/GenBank/DDBJ databases">
        <title>Lineage-specific infection strategies underlie the spectrum of fungal disease in amphibians.</title>
        <authorList>
            <person name="Cuomo C.A."/>
            <person name="Farrer R.A."/>
            <person name="James T."/>
            <person name="Longcore J."/>
            <person name="Birren B."/>
        </authorList>
    </citation>
    <scope>NUCLEOTIDE SEQUENCE [LARGE SCALE GENOMIC DNA]</scope>
    <source>
        <strain evidence="1 2">JEL423</strain>
    </source>
</reference>